<protein>
    <submittedName>
        <fullName evidence="1">Uncharacterized protein</fullName>
    </submittedName>
</protein>
<reference evidence="1 2" key="1">
    <citation type="submission" date="2016-03" db="EMBL/GenBank/DDBJ databases">
        <title>Whole genome sequencing of Grifola frondosa 9006-11.</title>
        <authorList>
            <person name="Min B."/>
            <person name="Park H."/>
            <person name="Kim J.-G."/>
            <person name="Cho H."/>
            <person name="Oh Y.-L."/>
            <person name="Kong W.-S."/>
            <person name="Choi I.-G."/>
        </authorList>
    </citation>
    <scope>NUCLEOTIDE SEQUENCE [LARGE SCALE GENOMIC DNA]</scope>
    <source>
        <strain evidence="1 2">9006-11</strain>
    </source>
</reference>
<evidence type="ECO:0000313" key="1">
    <source>
        <dbReference type="EMBL" id="OBZ67847.1"/>
    </source>
</evidence>
<dbReference type="OrthoDB" id="1470350at2759"/>
<comment type="caution">
    <text evidence="1">The sequence shown here is derived from an EMBL/GenBank/DDBJ whole genome shotgun (WGS) entry which is preliminary data.</text>
</comment>
<gene>
    <name evidence="1" type="ORF">A0H81_12323</name>
</gene>
<name>A0A1C7LUX6_GRIFR</name>
<dbReference type="AlphaFoldDB" id="A0A1C7LUX6"/>
<dbReference type="EMBL" id="LUGG01000023">
    <property type="protein sequence ID" value="OBZ67847.1"/>
    <property type="molecule type" value="Genomic_DNA"/>
</dbReference>
<organism evidence="1 2">
    <name type="scientific">Grifola frondosa</name>
    <name type="common">Maitake</name>
    <name type="synonym">Polyporus frondosus</name>
    <dbReference type="NCBI Taxonomy" id="5627"/>
    <lineage>
        <taxon>Eukaryota</taxon>
        <taxon>Fungi</taxon>
        <taxon>Dikarya</taxon>
        <taxon>Basidiomycota</taxon>
        <taxon>Agaricomycotina</taxon>
        <taxon>Agaricomycetes</taxon>
        <taxon>Polyporales</taxon>
        <taxon>Grifolaceae</taxon>
        <taxon>Grifola</taxon>
    </lineage>
</organism>
<sequence length="266" mass="29842">MTPPMSAKNIWFLSKWQTVGSSADHSAFLNSDEWAYYGLRGAFGSRPHIPHESSRVSQVSARSHPFPSLTILRPTLIAVSTTSEGAKVLLDDCTPRSIKVQVVQLAAATVLLAIATCYRQTLCHLQQSIHPNALDFHRKLLEKYGTVFTLSENIVLKQQDLFEKSPLFVKRLNQYVPPWIPLQLRRKIFNIIPHKGFWKLQSVADTLHSHSVDIFLEKKTALEKGDDAVLHQVGESKGIISILLRANMQASGEDRLPEEEVIAQVS</sequence>
<accession>A0A1C7LUX6</accession>
<keyword evidence="2" id="KW-1185">Reference proteome</keyword>
<proteinExistence type="predicted"/>
<dbReference type="Proteomes" id="UP000092993">
    <property type="component" value="Unassembled WGS sequence"/>
</dbReference>
<evidence type="ECO:0000313" key="2">
    <source>
        <dbReference type="Proteomes" id="UP000092993"/>
    </source>
</evidence>